<dbReference type="Pfam" id="PF01195">
    <property type="entry name" value="Pept_tRNA_hydro"/>
    <property type="match status" value="1"/>
</dbReference>
<keyword evidence="10" id="KW-1185">Reference proteome</keyword>
<comment type="function">
    <text evidence="8">Catalyzes the release of premature peptidyl moieties from peptidyl-tRNA molecules trapped in stalled 50S ribosomal subunits, and thus maintains levels of free tRNAs and 50S ribosomes.</text>
</comment>
<comment type="catalytic activity">
    <reaction evidence="6 8">
        <text>an N-acyl-L-alpha-aminoacyl-tRNA + H2O = an N-acyl-L-amino acid + a tRNA + H(+)</text>
        <dbReference type="Rhea" id="RHEA:54448"/>
        <dbReference type="Rhea" id="RHEA-COMP:10123"/>
        <dbReference type="Rhea" id="RHEA-COMP:13883"/>
        <dbReference type="ChEBI" id="CHEBI:15377"/>
        <dbReference type="ChEBI" id="CHEBI:15378"/>
        <dbReference type="ChEBI" id="CHEBI:59874"/>
        <dbReference type="ChEBI" id="CHEBI:78442"/>
        <dbReference type="ChEBI" id="CHEBI:138191"/>
        <dbReference type="EC" id="3.1.1.29"/>
    </reaction>
</comment>
<feature type="site" description="Stabilizes the basic form of H active site to accept a proton" evidence="8">
    <location>
        <position position="113"/>
    </location>
</feature>
<dbReference type="OrthoDB" id="9800507at2"/>
<comment type="subunit">
    <text evidence="8">Monomer.</text>
</comment>
<dbReference type="GO" id="GO:0004045">
    <property type="term" value="F:peptidyl-tRNA hydrolase activity"/>
    <property type="evidence" value="ECO:0007669"/>
    <property type="project" value="UniProtKB-UniRule"/>
</dbReference>
<feature type="binding site" evidence="8">
    <location>
        <position position="88"/>
    </location>
    <ligand>
        <name>tRNA</name>
        <dbReference type="ChEBI" id="CHEBI:17843"/>
    </ligand>
</feature>
<dbReference type="EMBL" id="FNQV01000007">
    <property type="protein sequence ID" value="SEA31910.1"/>
    <property type="molecule type" value="Genomic_DNA"/>
</dbReference>
<dbReference type="RefSeq" id="WP_092563999.1">
    <property type="nucleotide sequence ID" value="NZ_FNQV01000007.1"/>
</dbReference>
<dbReference type="Proteomes" id="UP000199288">
    <property type="component" value="Unassembled WGS sequence"/>
</dbReference>
<dbReference type="GO" id="GO:0072344">
    <property type="term" value="P:rescue of stalled ribosome"/>
    <property type="evidence" value="ECO:0007669"/>
    <property type="project" value="UniProtKB-UniRule"/>
</dbReference>
<reference evidence="10" key="1">
    <citation type="submission" date="2016-10" db="EMBL/GenBank/DDBJ databases">
        <authorList>
            <person name="Varghese N."/>
            <person name="Submissions S."/>
        </authorList>
    </citation>
    <scope>NUCLEOTIDE SEQUENCE [LARGE SCALE GENOMIC DNA]</scope>
    <source>
        <strain evidence="10">KPR-1</strain>
    </source>
</reference>
<keyword evidence="3 8" id="KW-0378">Hydrolase</keyword>
<dbReference type="PANTHER" id="PTHR17224:SF1">
    <property type="entry name" value="PEPTIDYL-TRNA HYDROLASE"/>
    <property type="match status" value="1"/>
</dbReference>
<gene>
    <name evidence="8" type="primary">pth</name>
    <name evidence="9" type="ORF">SAMN02910418_01352</name>
</gene>
<dbReference type="PROSITE" id="PS01196">
    <property type="entry name" value="PEPT_TRNA_HYDROL_2"/>
    <property type="match status" value="1"/>
</dbReference>
<feature type="site" description="Discriminates between blocked and unblocked aminoacyl-tRNA" evidence="8">
    <location>
        <position position="24"/>
    </location>
</feature>
<dbReference type="InterPro" id="IPR018171">
    <property type="entry name" value="Pept_tRNA_hydro_CS"/>
</dbReference>
<evidence type="ECO:0000256" key="2">
    <source>
        <dbReference type="ARBA" id="ARBA00022555"/>
    </source>
</evidence>
<feature type="active site" description="Proton acceptor" evidence="8">
    <location>
        <position position="34"/>
    </location>
</feature>
<evidence type="ECO:0000256" key="3">
    <source>
        <dbReference type="ARBA" id="ARBA00022801"/>
    </source>
</evidence>
<accession>A0A1H4A7N7</accession>
<evidence type="ECO:0000313" key="10">
    <source>
        <dbReference type="Proteomes" id="UP000199288"/>
    </source>
</evidence>
<dbReference type="AlphaFoldDB" id="A0A1H4A7N7"/>
<evidence type="ECO:0000256" key="7">
    <source>
        <dbReference type="ARBA" id="ARBA00050038"/>
    </source>
</evidence>
<name>A0A1H4A7N7_9ACTO</name>
<evidence type="ECO:0000256" key="8">
    <source>
        <dbReference type="HAMAP-Rule" id="MF_00083"/>
    </source>
</evidence>
<comment type="similarity">
    <text evidence="5 8">Belongs to the PTH family.</text>
</comment>
<protein>
    <recommendedName>
        <fullName evidence="7 8">Peptidyl-tRNA hydrolase</fullName>
        <shortName evidence="8">Pth</shortName>
        <ecNumber evidence="1 8">3.1.1.29</ecNumber>
    </recommendedName>
</protein>
<feature type="binding site" evidence="8">
    <location>
        <position position="86"/>
    </location>
    <ligand>
        <name>tRNA</name>
        <dbReference type="ChEBI" id="CHEBI:17843"/>
    </ligand>
</feature>
<dbReference type="InterPro" id="IPR036416">
    <property type="entry name" value="Pept_tRNA_hydro_sf"/>
</dbReference>
<proteinExistence type="inferred from homology"/>
<dbReference type="GO" id="GO:0006515">
    <property type="term" value="P:protein quality control for misfolded or incompletely synthesized proteins"/>
    <property type="evidence" value="ECO:0007669"/>
    <property type="project" value="UniProtKB-UniRule"/>
</dbReference>
<evidence type="ECO:0000256" key="5">
    <source>
        <dbReference type="ARBA" id="ARBA00038063"/>
    </source>
</evidence>
<dbReference type="PANTHER" id="PTHR17224">
    <property type="entry name" value="PEPTIDYL-TRNA HYDROLASE"/>
    <property type="match status" value="1"/>
</dbReference>
<evidence type="ECO:0000313" key="9">
    <source>
        <dbReference type="EMBL" id="SEA31910.1"/>
    </source>
</evidence>
<dbReference type="InterPro" id="IPR001328">
    <property type="entry name" value="Pept_tRNA_hydro"/>
</dbReference>
<comment type="function">
    <text evidence="8">Hydrolyzes ribosome-free peptidyl-tRNAs (with 1 or more amino acids incorporated), which drop off the ribosome during protein synthesis, or as a result of ribosome stalling.</text>
</comment>
<dbReference type="Gene3D" id="3.40.50.1470">
    <property type="entry name" value="Peptidyl-tRNA hydrolase"/>
    <property type="match status" value="1"/>
</dbReference>
<dbReference type="GO" id="GO:0005737">
    <property type="term" value="C:cytoplasm"/>
    <property type="evidence" value="ECO:0007669"/>
    <property type="project" value="UniProtKB-SubCell"/>
</dbReference>
<keyword evidence="2 8" id="KW-0820">tRNA-binding</keyword>
<dbReference type="NCBIfam" id="TIGR00447">
    <property type="entry name" value="pth"/>
    <property type="match status" value="1"/>
</dbReference>
<dbReference type="CDD" id="cd00462">
    <property type="entry name" value="PTH"/>
    <property type="match status" value="1"/>
</dbReference>
<dbReference type="GO" id="GO:0000049">
    <property type="term" value="F:tRNA binding"/>
    <property type="evidence" value="ECO:0007669"/>
    <property type="project" value="UniProtKB-UniRule"/>
</dbReference>
<evidence type="ECO:0000256" key="1">
    <source>
        <dbReference type="ARBA" id="ARBA00013260"/>
    </source>
</evidence>
<dbReference type="EC" id="3.1.1.29" evidence="1 8"/>
<keyword evidence="8" id="KW-0963">Cytoplasm</keyword>
<dbReference type="SUPFAM" id="SSF53178">
    <property type="entry name" value="Peptidyl-tRNA hydrolase-like"/>
    <property type="match status" value="1"/>
</dbReference>
<evidence type="ECO:0000256" key="4">
    <source>
        <dbReference type="ARBA" id="ARBA00022884"/>
    </source>
</evidence>
<evidence type="ECO:0000256" key="6">
    <source>
        <dbReference type="ARBA" id="ARBA00048707"/>
    </source>
</evidence>
<comment type="subcellular location">
    <subcellularLocation>
        <location evidence="8">Cytoplasm</location>
    </subcellularLocation>
</comment>
<sequence>MADATRGSETAGRAGPWLIVGLGNPGQKYVYNRHNAGYMVIGELLHRSGGRLARHRSGAKVAEVRLGIGPGGVPGPRAILAITDTYMNVSGQAVRALADFFSIAPERVLVVHDELDLPEHTLRLKRGGGEGGHNGLKSITQHLGMRDYARLRIGVGRPPGRMDPAAYVLQDFPAADRGEWAVTITQAADVVEDVAQRGFERAQGEANTAG</sequence>
<dbReference type="HAMAP" id="MF_00083">
    <property type="entry name" value="Pept_tRNA_hydro_bact"/>
    <property type="match status" value="1"/>
</dbReference>
<dbReference type="FunFam" id="3.40.50.1470:FF:000001">
    <property type="entry name" value="Peptidyl-tRNA hydrolase"/>
    <property type="match status" value="1"/>
</dbReference>
<keyword evidence="4 8" id="KW-0694">RNA-binding</keyword>
<feature type="binding site" evidence="8">
    <location>
        <position position="29"/>
    </location>
    <ligand>
        <name>tRNA</name>
        <dbReference type="ChEBI" id="CHEBI:17843"/>
    </ligand>
</feature>
<feature type="binding site" evidence="8">
    <location>
        <position position="134"/>
    </location>
    <ligand>
        <name>tRNA</name>
        <dbReference type="ChEBI" id="CHEBI:17843"/>
    </ligand>
</feature>
<organism evidence="9 10">
    <name type="scientific">Bowdeniella nasicola</name>
    <dbReference type="NCBI Taxonomy" id="208480"/>
    <lineage>
        <taxon>Bacteria</taxon>
        <taxon>Bacillati</taxon>
        <taxon>Actinomycetota</taxon>
        <taxon>Actinomycetes</taxon>
        <taxon>Actinomycetales</taxon>
        <taxon>Actinomycetaceae</taxon>
        <taxon>Bowdeniella</taxon>
    </lineage>
</organism>